<keyword evidence="4" id="KW-0675">Receptor</keyword>
<dbReference type="SMART" id="SM00387">
    <property type="entry name" value="HATPase_c"/>
    <property type="match status" value="1"/>
</dbReference>
<dbReference type="GO" id="GO:0038199">
    <property type="term" value="F:ethylene receptor activity"/>
    <property type="evidence" value="ECO:0007669"/>
    <property type="project" value="TreeGrafter"/>
</dbReference>
<accession>A0A9E7JV69</accession>
<dbReference type="GO" id="GO:0051740">
    <property type="term" value="F:ethylene binding"/>
    <property type="evidence" value="ECO:0007669"/>
    <property type="project" value="TreeGrafter"/>
</dbReference>
<dbReference type="EC" id="2.7.13.3" evidence="2"/>
<dbReference type="OrthoDB" id="1652966at2759"/>
<dbReference type="EMBL" id="CP097506">
    <property type="protein sequence ID" value="URD95627.1"/>
    <property type="molecule type" value="Genomic_DNA"/>
</dbReference>
<dbReference type="PRINTS" id="PR00344">
    <property type="entry name" value="BCTRLSENSOR"/>
</dbReference>
<sequence length="149" mass="16394">MQTILNVVGNAVKFMKEGHISITAYVARSDSSRDPRAPEFSPVPGDRHFYLRVKNTGCGISPQDLPHIFTKFAHSRNSVNKASNGSGLGLAICRRFVSLMEGQIWLESEGIGKRCTATFIVKLGICDPSGNLQQILQTIWFIGLDNICI</sequence>
<dbReference type="PANTHER" id="PTHR24423">
    <property type="entry name" value="TWO-COMPONENT SENSOR HISTIDINE KINASE"/>
    <property type="match status" value="1"/>
</dbReference>
<dbReference type="InterPro" id="IPR004358">
    <property type="entry name" value="Sig_transdc_His_kin-like_C"/>
</dbReference>
<name>A0A9E7JV69_9LILI</name>
<gene>
    <name evidence="4" type="ORF">MUK42_35430</name>
</gene>
<keyword evidence="5" id="KW-1185">Reference proteome</keyword>
<dbReference type="AlphaFoldDB" id="A0A9E7JV69"/>
<evidence type="ECO:0000256" key="2">
    <source>
        <dbReference type="ARBA" id="ARBA00012438"/>
    </source>
</evidence>
<dbReference type="Pfam" id="PF02518">
    <property type="entry name" value="HATPase_c"/>
    <property type="match status" value="1"/>
</dbReference>
<reference evidence="4" key="1">
    <citation type="submission" date="2022-05" db="EMBL/GenBank/DDBJ databases">
        <title>The Musa troglodytarum L. genome provides insights into the mechanism of non-climacteric behaviour and enrichment of carotenoids.</title>
        <authorList>
            <person name="Wang J."/>
        </authorList>
    </citation>
    <scope>NUCLEOTIDE SEQUENCE</scope>
    <source>
        <tissue evidence="4">Leaf</tissue>
    </source>
</reference>
<organism evidence="4 5">
    <name type="scientific">Musa troglodytarum</name>
    <name type="common">fe'i banana</name>
    <dbReference type="NCBI Taxonomy" id="320322"/>
    <lineage>
        <taxon>Eukaryota</taxon>
        <taxon>Viridiplantae</taxon>
        <taxon>Streptophyta</taxon>
        <taxon>Embryophyta</taxon>
        <taxon>Tracheophyta</taxon>
        <taxon>Spermatophyta</taxon>
        <taxon>Magnoliopsida</taxon>
        <taxon>Liliopsida</taxon>
        <taxon>Zingiberales</taxon>
        <taxon>Musaceae</taxon>
        <taxon>Musa</taxon>
    </lineage>
</organism>
<evidence type="ECO:0000256" key="1">
    <source>
        <dbReference type="ARBA" id="ARBA00000085"/>
    </source>
</evidence>
<proteinExistence type="predicted"/>
<dbReference type="GO" id="GO:0005524">
    <property type="term" value="F:ATP binding"/>
    <property type="evidence" value="ECO:0007669"/>
    <property type="project" value="UniProtKB-KW"/>
</dbReference>
<dbReference type="Proteomes" id="UP001055439">
    <property type="component" value="Chromosome 4"/>
</dbReference>
<dbReference type="PROSITE" id="PS50109">
    <property type="entry name" value="HIS_KIN"/>
    <property type="match status" value="1"/>
</dbReference>
<protein>
    <recommendedName>
        <fullName evidence="2">histidine kinase</fullName>
        <ecNumber evidence="2">2.7.13.3</ecNumber>
    </recommendedName>
</protein>
<dbReference type="FunFam" id="3.30.565.10:FF:000030">
    <property type="entry name" value="Ethylene receptor 1"/>
    <property type="match status" value="1"/>
</dbReference>
<dbReference type="GO" id="GO:0004673">
    <property type="term" value="F:protein histidine kinase activity"/>
    <property type="evidence" value="ECO:0007669"/>
    <property type="project" value="UniProtKB-EC"/>
</dbReference>
<dbReference type="InterPro" id="IPR005467">
    <property type="entry name" value="His_kinase_dom"/>
</dbReference>
<dbReference type="SUPFAM" id="SSF55874">
    <property type="entry name" value="ATPase domain of HSP90 chaperone/DNA topoisomerase II/histidine kinase"/>
    <property type="match status" value="1"/>
</dbReference>
<dbReference type="PANTHER" id="PTHR24423:SF625">
    <property type="entry name" value="ETHYLENE RESPONSE SENSOR 1"/>
    <property type="match status" value="1"/>
</dbReference>
<evidence type="ECO:0000313" key="4">
    <source>
        <dbReference type="EMBL" id="URD95627.1"/>
    </source>
</evidence>
<dbReference type="GO" id="GO:0005783">
    <property type="term" value="C:endoplasmic reticulum"/>
    <property type="evidence" value="ECO:0007669"/>
    <property type="project" value="TreeGrafter"/>
</dbReference>
<dbReference type="Gene3D" id="3.30.565.10">
    <property type="entry name" value="Histidine kinase-like ATPase, C-terminal domain"/>
    <property type="match status" value="1"/>
</dbReference>
<dbReference type="InterPro" id="IPR036890">
    <property type="entry name" value="HATPase_C_sf"/>
</dbReference>
<dbReference type="InterPro" id="IPR003594">
    <property type="entry name" value="HATPase_dom"/>
</dbReference>
<evidence type="ECO:0000259" key="3">
    <source>
        <dbReference type="PROSITE" id="PS50109"/>
    </source>
</evidence>
<feature type="non-terminal residue" evidence="4">
    <location>
        <position position="149"/>
    </location>
</feature>
<dbReference type="GO" id="GO:0046872">
    <property type="term" value="F:metal ion binding"/>
    <property type="evidence" value="ECO:0007669"/>
    <property type="project" value="UniProtKB-KW"/>
</dbReference>
<feature type="domain" description="Histidine kinase" evidence="3">
    <location>
        <begin position="1"/>
        <end position="127"/>
    </location>
</feature>
<comment type="catalytic activity">
    <reaction evidence="1">
        <text>ATP + protein L-histidine = ADP + protein N-phospho-L-histidine.</text>
        <dbReference type="EC" id="2.7.13.3"/>
    </reaction>
</comment>
<evidence type="ECO:0000313" key="5">
    <source>
        <dbReference type="Proteomes" id="UP001055439"/>
    </source>
</evidence>